<evidence type="ECO:0000313" key="2">
    <source>
        <dbReference type="Proteomes" id="UP001345963"/>
    </source>
</evidence>
<dbReference type="Proteomes" id="UP001345963">
    <property type="component" value="Unassembled WGS sequence"/>
</dbReference>
<accession>A0ABU7BKM5</accession>
<evidence type="ECO:0000313" key="1">
    <source>
        <dbReference type="EMBL" id="MED6250138.1"/>
    </source>
</evidence>
<sequence length="109" mass="12693">MLSSEKFSNHLKTKTQRYEYERIQSSNVTQAKHSEYLTVGYLDKQSSSSTIEINIPYNRQPEYWKPYHSTLSQVSDSFDLCDKLKLRVKAVVIHDHSQCKATYACAKIQ</sequence>
<protein>
    <submittedName>
        <fullName evidence="1">Uncharacterized protein</fullName>
    </submittedName>
</protein>
<dbReference type="EMBL" id="JAHUTI010055009">
    <property type="protein sequence ID" value="MED6250138.1"/>
    <property type="molecule type" value="Genomic_DNA"/>
</dbReference>
<organism evidence="1 2">
    <name type="scientific">Ataeniobius toweri</name>
    <dbReference type="NCBI Taxonomy" id="208326"/>
    <lineage>
        <taxon>Eukaryota</taxon>
        <taxon>Metazoa</taxon>
        <taxon>Chordata</taxon>
        <taxon>Craniata</taxon>
        <taxon>Vertebrata</taxon>
        <taxon>Euteleostomi</taxon>
        <taxon>Actinopterygii</taxon>
        <taxon>Neopterygii</taxon>
        <taxon>Teleostei</taxon>
        <taxon>Neoteleostei</taxon>
        <taxon>Acanthomorphata</taxon>
        <taxon>Ovalentaria</taxon>
        <taxon>Atherinomorphae</taxon>
        <taxon>Cyprinodontiformes</taxon>
        <taxon>Goodeidae</taxon>
        <taxon>Ataeniobius</taxon>
    </lineage>
</organism>
<gene>
    <name evidence="1" type="ORF">ATANTOWER_025301</name>
</gene>
<name>A0ABU7BKM5_9TELE</name>
<keyword evidence="2" id="KW-1185">Reference proteome</keyword>
<proteinExistence type="predicted"/>
<reference evidence="1 2" key="1">
    <citation type="submission" date="2021-07" db="EMBL/GenBank/DDBJ databases">
        <authorList>
            <person name="Palmer J.M."/>
        </authorList>
    </citation>
    <scope>NUCLEOTIDE SEQUENCE [LARGE SCALE GENOMIC DNA]</scope>
    <source>
        <strain evidence="1 2">AT_MEX2019</strain>
        <tissue evidence="1">Muscle</tissue>
    </source>
</reference>
<comment type="caution">
    <text evidence="1">The sequence shown here is derived from an EMBL/GenBank/DDBJ whole genome shotgun (WGS) entry which is preliminary data.</text>
</comment>